<dbReference type="Pfam" id="PF13692">
    <property type="entry name" value="Glyco_trans_1_4"/>
    <property type="match status" value="1"/>
</dbReference>
<dbReference type="InterPro" id="IPR050194">
    <property type="entry name" value="Glycosyltransferase_grp1"/>
</dbReference>
<accession>A0A2G6KHZ3</accession>
<name>A0A2G6KHZ3_9BACT</name>
<dbReference type="GO" id="GO:0016757">
    <property type="term" value="F:glycosyltransferase activity"/>
    <property type="evidence" value="ECO:0007669"/>
    <property type="project" value="TreeGrafter"/>
</dbReference>
<dbReference type="SUPFAM" id="SSF53756">
    <property type="entry name" value="UDP-Glycosyltransferase/glycogen phosphorylase"/>
    <property type="match status" value="1"/>
</dbReference>
<organism evidence="1 2">
    <name type="scientific">candidate division KSB3 bacterium</name>
    <dbReference type="NCBI Taxonomy" id="2044937"/>
    <lineage>
        <taxon>Bacteria</taxon>
        <taxon>candidate division KSB3</taxon>
    </lineage>
</organism>
<gene>
    <name evidence="1" type="ORF">CSA56_07245</name>
</gene>
<evidence type="ECO:0000313" key="1">
    <source>
        <dbReference type="EMBL" id="PIE34632.1"/>
    </source>
</evidence>
<evidence type="ECO:0000313" key="2">
    <source>
        <dbReference type="Proteomes" id="UP000230821"/>
    </source>
</evidence>
<proteinExistence type="predicted"/>
<dbReference type="Proteomes" id="UP000230821">
    <property type="component" value="Unassembled WGS sequence"/>
</dbReference>
<dbReference type="CDD" id="cd03801">
    <property type="entry name" value="GT4_PimA-like"/>
    <property type="match status" value="1"/>
</dbReference>
<sequence>MKNSVLFSVGVPLPGAGMGNHAYYLVQGLFRHHLLKQALVLQYHDIDDALSEHIRTFYLAERIAYRLTRYIHTDQYVLRDNLFDAWVSRYVKDAAVFYGWTHHALWSLKAAKRQKMMTVLERANSHPLTYSRLLDEEYTRRGIRKAAYHPLILKKHLRELKETDYIAVTSQFTKDSLLEHGIDEQRILLTPLGVNTDYFIPRNMSQGESIFRVVYVGQICVRKGIHYLLEAWDKLQLHNAELLLVGDLVSEMTETVTQVCKKNDSVRVLPHTADPRSLYQAASVCILPTLEDGFGLVVLEAMACGVPVIVTEHTGAKDCVRPECDGFVIPPYDVKSIADMLSYCHTHRSQLQTMGIQARQQAEQFSWTHYQDGIVRQLQQLL</sequence>
<dbReference type="AlphaFoldDB" id="A0A2G6KHZ3"/>
<evidence type="ECO:0008006" key="3">
    <source>
        <dbReference type="Google" id="ProtNLM"/>
    </source>
</evidence>
<comment type="caution">
    <text evidence="1">The sequence shown here is derived from an EMBL/GenBank/DDBJ whole genome shotgun (WGS) entry which is preliminary data.</text>
</comment>
<reference evidence="1 2" key="1">
    <citation type="submission" date="2017-10" db="EMBL/GenBank/DDBJ databases">
        <title>Novel microbial diversity and functional potential in the marine mammal oral microbiome.</title>
        <authorList>
            <person name="Dudek N.K."/>
            <person name="Sun C.L."/>
            <person name="Burstein D."/>
            <person name="Kantor R.S."/>
            <person name="Aliaga Goltsman D.S."/>
            <person name="Bik E.M."/>
            <person name="Thomas B.C."/>
            <person name="Banfield J.F."/>
            <person name="Relman D.A."/>
        </authorList>
    </citation>
    <scope>NUCLEOTIDE SEQUENCE [LARGE SCALE GENOMIC DNA]</scope>
    <source>
        <strain evidence="1">DOLJORAL78_47_16</strain>
    </source>
</reference>
<protein>
    <recommendedName>
        <fullName evidence="3">Glycosyl transferase family 1 domain-containing protein</fullName>
    </recommendedName>
</protein>
<dbReference type="Gene3D" id="3.40.50.2000">
    <property type="entry name" value="Glycogen Phosphorylase B"/>
    <property type="match status" value="2"/>
</dbReference>
<dbReference type="PANTHER" id="PTHR45947:SF3">
    <property type="entry name" value="SULFOQUINOVOSYL TRANSFERASE SQD2"/>
    <property type="match status" value="1"/>
</dbReference>
<dbReference type="PANTHER" id="PTHR45947">
    <property type="entry name" value="SULFOQUINOVOSYL TRANSFERASE SQD2"/>
    <property type="match status" value="1"/>
</dbReference>
<dbReference type="EMBL" id="PDSK01000081">
    <property type="protein sequence ID" value="PIE34632.1"/>
    <property type="molecule type" value="Genomic_DNA"/>
</dbReference>